<evidence type="ECO:0000256" key="9">
    <source>
        <dbReference type="ARBA" id="ARBA00023132"/>
    </source>
</evidence>
<dbReference type="InterPro" id="IPR036322">
    <property type="entry name" value="WD40_repeat_dom_sf"/>
</dbReference>
<evidence type="ECO:0000256" key="6">
    <source>
        <dbReference type="ARBA" id="ARBA00022816"/>
    </source>
</evidence>
<gene>
    <name evidence="13" type="primary">SEH1</name>
    <name evidence="13" type="ORF">VE01_07497</name>
</gene>
<dbReference type="Proteomes" id="UP000091956">
    <property type="component" value="Unassembled WGS sequence"/>
</dbReference>
<dbReference type="PROSITE" id="PS50082">
    <property type="entry name" value="WD_REPEATS_2"/>
    <property type="match status" value="2"/>
</dbReference>
<keyword evidence="5" id="KW-0677">Repeat</keyword>
<reference evidence="14" key="2">
    <citation type="journal article" date="2018" name="Nat. Commun.">
        <title>Extreme sensitivity to ultraviolet light in the fungal pathogen causing white-nose syndrome of bats.</title>
        <authorList>
            <person name="Palmer J.M."/>
            <person name="Drees K.P."/>
            <person name="Foster J.T."/>
            <person name="Lindner D.L."/>
        </authorList>
    </citation>
    <scope>NUCLEOTIDE SEQUENCE [LARGE SCALE GENOMIC DNA]</scope>
    <source>
        <strain evidence="14">UAMH 10579</strain>
    </source>
</reference>
<keyword evidence="4 11" id="KW-0853">WD repeat</keyword>
<dbReference type="AlphaFoldDB" id="A0A1B8GGM9"/>
<dbReference type="PANTHER" id="PTHR11024">
    <property type="entry name" value="NUCLEAR PORE COMPLEX PROTEIN SEC13 / SEH1 FAMILY MEMBER"/>
    <property type="match status" value="1"/>
</dbReference>
<organism evidence="13 14">
    <name type="scientific">Pseudogymnoascus verrucosus</name>
    <dbReference type="NCBI Taxonomy" id="342668"/>
    <lineage>
        <taxon>Eukaryota</taxon>
        <taxon>Fungi</taxon>
        <taxon>Dikarya</taxon>
        <taxon>Ascomycota</taxon>
        <taxon>Pezizomycotina</taxon>
        <taxon>Leotiomycetes</taxon>
        <taxon>Thelebolales</taxon>
        <taxon>Thelebolaceae</taxon>
        <taxon>Pseudogymnoascus</taxon>
    </lineage>
</organism>
<comment type="similarity">
    <text evidence="2">Belongs to the WD repeat SEC13 family.</text>
</comment>
<dbReference type="GO" id="GO:0016787">
    <property type="term" value="F:hydrolase activity"/>
    <property type="evidence" value="ECO:0007669"/>
    <property type="project" value="UniProtKB-KW"/>
</dbReference>
<dbReference type="OrthoDB" id="5566198at2759"/>
<evidence type="ECO:0000256" key="3">
    <source>
        <dbReference type="ARBA" id="ARBA00022448"/>
    </source>
</evidence>
<dbReference type="SMART" id="SM00320">
    <property type="entry name" value="WD40"/>
    <property type="match status" value="4"/>
</dbReference>
<evidence type="ECO:0000256" key="2">
    <source>
        <dbReference type="ARBA" id="ARBA00010102"/>
    </source>
</evidence>
<dbReference type="InterPro" id="IPR001680">
    <property type="entry name" value="WD40_rpt"/>
</dbReference>
<dbReference type="InterPro" id="IPR037363">
    <property type="entry name" value="Sec13/Seh1_fam"/>
</dbReference>
<evidence type="ECO:0000256" key="5">
    <source>
        <dbReference type="ARBA" id="ARBA00022737"/>
    </source>
</evidence>
<feature type="repeat" description="WD" evidence="11">
    <location>
        <begin position="23"/>
        <end position="55"/>
    </location>
</feature>
<feature type="repeat" description="WD" evidence="11">
    <location>
        <begin position="369"/>
        <end position="400"/>
    </location>
</feature>
<keyword evidence="3" id="KW-0813">Transport</keyword>
<name>A0A1B8GGM9_9PEZI</name>
<dbReference type="SUPFAM" id="SSF50978">
    <property type="entry name" value="WD40 repeat-like"/>
    <property type="match status" value="1"/>
</dbReference>
<dbReference type="GO" id="GO:1904263">
    <property type="term" value="P:positive regulation of TORC1 signaling"/>
    <property type="evidence" value="ECO:0007669"/>
    <property type="project" value="TreeGrafter"/>
</dbReference>
<sequence>MTPAAAAMGEDLFGEPTGFSIQQHGHKDMVEASAFNSYGTRFALGSADGKIKVFDRLRNGSWGLCDTWAAHNAEVLELHWLPPTIHPNMLGSISTDGKFRLWAEDPTIPPLNGRRFNSKANRPIYELRSASRAPFLSFDVKHNPELRHTFLALLDRDALLTVYENDEPENMTSWTQIDQFLVCEKPARGEEVAFKVSFDPNLEPSYNAIREGVPRDSLSLIVAGMNTARIWRTKVISHDVSLGSGSSREFYRAADLPDHKSLVRDVAWAAGSIRGYDICATVCKDGIVRVFEVRTPPKEGQEATDAPYGAYPSNKGGNPSRMSVELKNGPSGIGAGLATVRSGPGGNRQSGGVSLAGQVPHTVKEMTKLDGHHGPVWRCQFDDDGQMLGTTGDDGKLLLWRRQPNGQWCLNGELAMKREHRPIA</sequence>
<keyword evidence="9" id="KW-0906">Nuclear pore complex</keyword>
<dbReference type="GO" id="GO:0005198">
    <property type="term" value="F:structural molecule activity"/>
    <property type="evidence" value="ECO:0007669"/>
    <property type="project" value="InterPro"/>
</dbReference>
<dbReference type="GeneID" id="28840883"/>
<keyword evidence="13" id="KW-0378">Hydrolase</keyword>
<evidence type="ECO:0000313" key="14">
    <source>
        <dbReference type="Proteomes" id="UP000091956"/>
    </source>
</evidence>
<evidence type="ECO:0000256" key="12">
    <source>
        <dbReference type="SAM" id="MobiDB-lite"/>
    </source>
</evidence>
<dbReference type="GO" id="GO:0031080">
    <property type="term" value="C:nuclear pore outer ring"/>
    <property type="evidence" value="ECO:0007669"/>
    <property type="project" value="TreeGrafter"/>
</dbReference>
<dbReference type="PANTHER" id="PTHR11024:SF3">
    <property type="entry name" value="NUCLEOPORIN SEH1"/>
    <property type="match status" value="1"/>
</dbReference>
<accession>A0A1B8GGM9</accession>
<evidence type="ECO:0000256" key="10">
    <source>
        <dbReference type="ARBA" id="ARBA00023242"/>
    </source>
</evidence>
<reference evidence="13 14" key="1">
    <citation type="submission" date="2016-03" db="EMBL/GenBank/DDBJ databases">
        <title>Comparative genomics of Pseudogymnoascus destructans, the fungus causing white-nose syndrome of bats.</title>
        <authorList>
            <person name="Palmer J.M."/>
            <person name="Drees K.P."/>
            <person name="Foster J.T."/>
            <person name="Lindner D.L."/>
        </authorList>
    </citation>
    <scope>NUCLEOTIDE SEQUENCE [LARGE SCALE GENOMIC DNA]</scope>
    <source>
        <strain evidence="13 14">UAMH 10579</strain>
    </source>
</reference>
<keyword evidence="6" id="KW-0509">mRNA transport</keyword>
<dbReference type="PROSITE" id="PS50294">
    <property type="entry name" value="WD_REPEATS_REGION"/>
    <property type="match status" value="1"/>
</dbReference>
<dbReference type="GO" id="GO:0051028">
    <property type="term" value="P:mRNA transport"/>
    <property type="evidence" value="ECO:0007669"/>
    <property type="project" value="UniProtKB-KW"/>
</dbReference>
<evidence type="ECO:0000256" key="1">
    <source>
        <dbReference type="ARBA" id="ARBA00004567"/>
    </source>
</evidence>
<evidence type="ECO:0000256" key="11">
    <source>
        <dbReference type="PROSITE-ProRule" id="PRU00221"/>
    </source>
</evidence>
<keyword evidence="8" id="KW-0811">Translocation</keyword>
<dbReference type="Pfam" id="PF00400">
    <property type="entry name" value="WD40"/>
    <property type="match status" value="2"/>
</dbReference>
<keyword evidence="14" id="KW-1185">Reference proteome</keyword>
<comment type="subcellular location">
    <subcellularLocation>
        <location evidence="1">Nucleus</location>
        <location evidence="1">Nuclear pore complex</location>
    </subcellularLocation>
</comment>
<dbReference type="GO" id="GO:0034198">
    <property type="term" value="P:cellular response to amino acid starvation"/>
    <property type="evidence" value="ECO:0007669"/>
    <property type="project" value="TreeGrafter"/>
</dbReference>
<dbReference type="Gene3D" id="2.130.10.10">
    <property type="entry name" value="YVTN repeat-like/Quinoprotein amine dehydrogenase"/>
    <property type="match status" value="1"/>
</dbReference>
<feature type="region of interest" description="Disordered" evidence="12">
    <location>
        <begin position="297"/>
        <end position="355"/>
    </location>
</feature>
<dbReference type="RefSeq" id="XP_018128721.1">
    <property type="nucleotide sequence ID" value="XM_018276932.2"/>
</dbReference>
<evidence type="ECO:0000256" key="7">
    <source>
        <dbReference type="ARBA" id="ARBA00022927"/>
    </source>
</evidence>
<dbReference type="GO" id="GO:0015031">
    <property type="term" value="P:protein transport"/>
    <property type="evidence" value="ECO:0007669"/>
    <property type="project" value="UniProtKB-KW"/>
</dbReference>
<dbReference type="STRING" id="342668.A0A1B8GGM9"/>
<protein>
    <submittedName>
        <fullName evidence="13">Epoxide hydrolase, soluble (SEH)</fullName>
    </submittedName>
</protein>
<dbReference type="EMBL" id="KV460239">
    <property type="protein sequence ID" value="OBT94988.1"/>
    <property type="molecule type" value="Genomic_DNA"/>
</dbReference>
<dbReference type="InterPro" id="IPR015943">
    <property type="entry name" value="WD40/YVTN_repeat-like_dom_sf"/>
</dbReference>
<keyword evidence="7" id="KW-0653">Protein transport</keyword>
<evidence type="ECO:0000313" key="13">
    <source>
        <dbReference type="EMBL" id="OBT94988.1"/>
    </source>
</evidence>
<dbReference type="GO" id="GO:0035859">
    <property type="term" value="C:Seh1-associated complex"/>
    <property type="evidence" value="ECO:0007669"/>
    <property type="project" value="TreeGrafter"/>
</dbReference>
<proteinExistence type="inferred from homology"/>
<evidence type="ECO:0000256" key="4">
    <source>
        <dbReference type="ARBA" id="ARBA00022574"/>
    </source>
</evidence>
<evidence type="ECO:0000256" key="8">
    <source>
        <dbReference type="ARBA" id="ARBA00023010"/>
    </source>
</evidence>
<keyword evidence="10" id="KW-0539">Nucleus</keyword>